<dbReference type="InterPro" id="IPR027056">
    <property type="entry name" value="Gluconate_2DH_su3"/>
</dbReference>
<evidence type="ECO:0000313" key="4">
    <source>
        <dbReference type="Proteomes" id="UP000315439"/>
    </source>
</evidence>
<dbReference type="EMBL" id="VIKS01000012">
    <property type="protein sequence ID" value="TQV85530.1"/>
    <property type="molecule type" value="Genomic_DNA"/>
</dbReference>
<protein>
    <submittedName>
        <fullName evidence="3">Twin-arginine translocation signal domain-containing protein</fullName>
    </submittedName>
</protein>
<feature type="compositionally biased region" description="Basic and acidic residues" evidence="2">
    <location>
        <begin position="9"/>
        <end position="23"/>
    </location>
</feature>
<organism evidence="3 4">
    <name type="scientific">Aliikangiella coralliicola</name>
    <dbReference type="NCBI Taxonomy" id="2592383"/>
    <lineage>
        <taxon>Bacteria</taxon>
        <taxon>Pseudomonadati</taxon>
        <taxon>Pseudomonadota</taxon>
        <taxon>Gammaproteobacteria</taxon>
        <taxon>Oceanospirillales</taxon>
        <taxon>Pleioneaceae</taxon>
        <taxon>Aliikangiella</taxon>
    </lineage>
</organism>
<sequence length="228" mass="24982">MLKSATSSRDQKRGSGKHNKPEALSETLSNGLNRRAFLKTSATTSLLAALAACKPSVPTSDETVLSESKKAVAKSTSNKTTSVFNEHQKTVIDSVQMHLFPEDGDGPNARDINALAYLEFAMTDKKNIDDGDPEFLAKGVGWLEDLSEQTQGDSFLKITTAKQEQILKQIAGSEAGENWLSLLVYYLTEALLLDPVYGGNTDTIGWQWLKHQPGFPRPVAGKTYRDFD</sequence>
<comment type="caution">
    <text evidence="3">The sequence shown here is derived from an EMBL/GenBank/DDBJ whole genome shotgun (WGS) entry which is preliminary data.</text>
</comment>
<dbReference type="InterPro" id="IPR006311">
    <property type="entry name" value="TAT_signal"/>
</dbReference>
<evidence type="ECO:0000313" key="3">
    <source>
        <dbReference type="EMBL" id="TQV85530.1"/>
    </source>
</evidence>
<evidence type="ECO:0000256" key="1">
    <source>
        <dbReference type="ARBA" id="ARBA00022729"/>
    </source>
</evidence>
<dbReference type="NCBIfam" id="TIGR01409">
    <property type="entry name" value="TAT_signal_seq"/>
    <property type="match status" value="1"/>
</dbReference>
<dbReference type="OrthoDB" id="8400810at2"/>
<dbReference type="Pfam" id="PF13618">
    <property type="entry name" value="Gluconate_2-dh3"/>
    <property type="match status" value="1"/>
</dbReference>
<evidence type="ECO:0000256" key="2">
    <source>
        <dbReference type="SAM" id="MobiDB-lite"/>
    </source>
</evidence>
<keyword evidence="1" id="KW-0732">Signal</keyword>
<proteinExistence type="predicted"/>
<dbReference type="InterPro" id="IPR019546">
    <property type="entry name" value="TAT_signal_bac_arc"/>
</dbReference>
<reference evidence="3 4" key="1">
    <citation type="submission" date="2019-07" db="EMBL/GenBank/DDBJ databases">
        <title>Draft genome for Aliikangiella sp. M105.</title>
        <authorList>
            <person name="Wang G."/>
        </authorList>
    </citation>
    <scope>NUCLEOTIDE SEQUENCE [LARGE SCALE GENOMIC DNA]</scope>
    <source>
        <strain evidence="3 4">M105</strain>
    </source>
</reference>
<feature type="region of interest" description="Disordered" evidence="2">
    <location>
        <begin position="1"/>
        <end position="28"/>
    </location>
</feature>
<gene>
    <name evidence="3" type="ORF">FLL46_20445</name>
</gene>
<dbReference type="RefSeq" id="WP_142933206.1">
    <property type="nucleotide sequence ID" value="NZ_ML660168.1"/>
</dbReference>
<keyword evidence="4" id="KW-1185">Reference proteome</keyword>
<dbReference type="Proteomes" id="UP000315439">
    <property type="component" value="Unassembled WGS sequence"/>
</dbReference>
<dbReference type="AlphaFoldDB" id="A0A545U7S8"/>
<accession>A0A545U7S8</accession>
<dbReference type="PROSITE" id="PS51318">
    <property type="entry name" value="TAT"/>
    <property type="match status" value="1"/>
</dbReference>
<name>A0A545U7S8_9GAMM</name>